<evidence type="ECO:0000313" key="1">
    <source>
        <dbReference type="EMBL" id="CDG84186.1"/>
    </source>
</evidence>
<proteinExistence type="predicted"/>
<keyword evidence="2" id="KW-1185">Reference proteome</keyword>
<reference evidence="1 2" key="1">
    <citation type="journal article" date="2015" name="Genome Announc.">
        <title>Genome Sequence of Mushroom Soft-Rot Pathogen Janthinobacterium agaricidamnosum.</title>
        <authorList>
            <person name="Graupner K."/>
            <person name="Lackner G."/>
            <person name="Hertweck C."/>
        </authorList>
    </citation>
    <scope>NUCLEOTIDE SEQUENCE [LARGE SCALE GENOMIC DNA]</scope>
    <source>
        <strain evidence="2">NBRC 102515 / DSM 9628</strain>
    </source>
</reference>
<organism evidence="1 2">
    <name type="scientific">Janthinobacterium agaricidamnosum NBRC 102515 = DSM 9628</name>
    <dbReference type="NCBI Taxonomy" id="1349767"/>
    <lineage>
        <taxon>Bacteria</taxon>
        <taxon>Pseudomonadati</taxon>
        <taxon>Pseudomonadota</taxon>
        <taxon>Betaproteobacteria</taxon>
        <taxon>Burkholderiales</taxon>
        <taxon>Oxalobacteraceae</taxon>
        <taxon>Janthinobacterium</taxon>
    </lineage>
</organism>
<dbReference type="PATRIC" id="fig|1349767.4.peg.166"/>
<dbReference type="HOGENOM" id="CLU_3184672_0_0_4"/>
<protein>
    <submittedName>
        <fullName evidence="1">Uncharacterized protein</fullName>
    </submittedName>
</protein>
<name>W0V8H3_9BURK</name>
<dbReference type="EMBL" id="HG322949">
    <property type="protein sequence ID" value="CDG84186.1"/>
    <property type="molecule type" value="Genomic_DNA"/>
</dbReference>
<gene>
    <name evidence="1" type="ORF">GJA_3571</name>
</gene>
<dbReference type="Proteomes" id="UP000027604">
    <property type="component" value="Chromosome I"/>
</dbReference>
<evidence type="ECO:0000313" key="2">
    <source>
        <dbReference type="Proteomes" id="UP000027604"/>
    </source>
</evidence>
<dbReference type="KEGG" id="jag:GJA_3571"/>
<accession>W0V8H3</accession>
<dbReference type="STRING" id="1349767.GJA_3571"/>
<sequence>MSGHGGACHEGFLVDANRWKSLRTTATTEGDEDFSLVNFMLLSLCK</sequence>
<dbReference type="AlphaFoldDB" id="W0V8H3"/>